<comment type="caution">
    <text evidence="2">The sequence shown here is derived from an EMBL/GenBank/DDBJ whole genome shotgun (WGS) entry which is preliminary data.</text>
</comment>
<dbReference type="AlphaFoldDB" id="A0A1R2CQV5"/>
<evidence type="ECO:0000313" key="3">
    <source>
        <dbReference type="Proteomes" id="UP000187209"/>
    </source>
</evidence>
<keyword evidence="3" id="KW-1185">Reference proteome</keyword>
<accession>A0A1R2CQV5</accession>
<reference evidence="2 3" key="1">
    <citation type="submission" date="2016-11" db="EMBL/GenBank/DDBJ databases">
        <title>The macronuclear genome of Stentor coeruleus: a giant cell with tiny introns.</title>
        <authorList>
            <person name="Slabodnick M."/>
            <person name="Ruby J.G."/>
            <person name="Reiff S.B."/>
            <person name="Swart E.C."/>
            <person name="Gosai S."/>
            <person name="Prabakaran S."/>
            <person name="Witkowska E."/>
            <person name="Larue G.E."/>
            <person name="Fisher S."/>
            <person name="Freeman R.M."/>
            <person name="Gunawardena J."/>
            <person name="Chu W."/>
            <person name="Stover N.A."/>
            <person name="Gregory B.D."/>
            <person name="Nowacki M."/>
            <person name="Derisi J."/>
            <person name="Roy S.W."/>
            <person name="Marshall W.F."/>
            <person name="Sood P."/>
        </authorList>
    </citation>
    <scope>NUCLEOTIDE SEQUENCE [LARGE SCALE GENOMIC DNA]</scope>
    <source>
        <strain evidence="2">WM001</strain>
    </source>
</reference>
<evidence type="ECO:0000256" key="1">
    <source>
        <dbReference type="SAM" id="MobiDB-lite"/>
    </source>
</evidence>
<organism evidence="2 3">
    <name type="scientific">Stentor coeruleus</name>
    <dbReference type="NCBI Taxonomy" id="5963"/>
    <lineage>
        <taxon>Eukaryota</taxon>
        <taxon>Sar</taxon>
        <taxon>Alveolata</taxon>
        <taxon>Ciliophora</taxon>
        <taxon>Postciliodesmatophora</taxon>
        <taxon>Heterotrichea</taxon>
        <taxon>Heterotrichida</taxon>
        <taxon>Stentoridae</taxon>
        <taxon>Stentor</taxon>
    </lineage>
</organism>
<feature type="region of interest" description="Disordered" evidence="1">
    <location>
        <begin position="270"/>
        <end position="298"/>
    </location>
</feature>
<dbReference type="EMBL" id="MPUH01000082">
    <property type="protein sequence ID" value="OMJ91394.1"/>
    <property type="molecule type" value="Genomic_DNA"/>
</dbReference>
<feature type="region of interest" description="Disordered" evidence="1">
    <location>
        <begin position="52"/>
        <end position="120"/>
    </location>
</feature>
<feature type="compositionally biased region" description="Basic and acidic residues" evidence="1">
    <location>
        <begin position="285"/>
        <end position="298"/>
    </location>
</feature>
<feature type="compositionally biased region" description="Basic and acidic residues" evidence="1">
    <location>
        <begin position="755"/>
        <end position="799"/>
    </location>
</feature>
<sequence length="799" mass="93023">MYPNRYASQQNLSNEKIAELVTITQKQTYLEKQIQIESLEREREATLHLLNDVQKTQHAHSPRPSKERSALLEEARRRQKERALLGDQSNKATKKYLDGTEEKEPALSLSRFSEDKNPRYISERDYSLPEQKSQQIIEKQQPIDKDIRKNPDESYEFKLFIDQEYMQLKQELENLRKGPKTIETIQKKPFKTTPVSKSYKKEPEVLTQFKEKPTRDIEIIEDNYVVSKPQRECEIKTTPPPNNPRKTEEIIVKPQNKAKMFKVESSSMDIVPEASRKSPIGNTRKSQDIETSKNSVKKKDVPEMSIQLQNSNLNIAAIEPVNNPMNTFDTPLSMTSSDFAPKPGPNRASWNLETPYQSQPVNMWNNNYNQYNPYPYPYPTTQVYPSAPYYQQPPVAYNYPYNYTENRYQYANPYNAPPQYYSTNEYPNQNYNPNPNYNQYQNPNPNMNSSYNMNPNPNANSSHNMNLSPNVNPNANLNTNLNTSINSSIVINPNEISRSVESPCQRTENILRKINANNELLQQTDIFDDEDEGEIINKEYKDPGNRTLQAEEVVKPVRKAVWAKSQVEKDSDNFPIKKAESEKSETKDPSFQAFEDEDEPIENQDSSHIKKSPTRKTSPKIQSPPIENISEPPIEIKKPVLLEFGSSPNKSLAEMFKEKNKNFVSQLNIRDQQAIRQDHKQKTKEELLEIRKNLVKAPKIDQKKSDVIEIQIEEKKSNKEPSSALMERLATGQRVKVTKEEMRKLNKKNYQMLPEVRKKQEEDQKRLEKQQRIQKAKEFERVRVTQTKQDKRPKPSIEN</sequence>
<feature type="compositionally biased region" description="Basic and acidic residues" evidence="1">
    <location>
        <begin position="566"/>
        <end position="588"/>
    </location>
</feature>
<feature type="region of interest" description="Disordered" evidence="1">
    <location>
        <begin position="564"/>
        <end position="634"/>
    </location>
</feature>
<gene>
    <name evidence="2" type="ORF">SteCoe_6078</name>
</gene>
<feature type="region of interest" description="Disordered" evidence="1">
    <location>
        <begin position="751"/>
        <end position="799"/>
    </location>
</feature>
<evidence type="ECO:0000313" key="2">
    <source>
        <dbReference type="EMBL" id="OMJ91394.1"/>
    </source>
</evidence>
<feature type="compositionally biased region" description="Basic and acidic residues" evidence="1">
    <location>
        <begin position="95"/>
        <end position="105"/>
    </location>
</feature>
<dbReference type="Proteomes" id="UP000187209">
    <property type="component" value="Unassembled WGS sequence"/>
</dbReference>
<protein>
    <submittedName>
        <fullName evidence="2">Uncharacterized protein</fullName>
    </submittedName>
</protein>
<feature type="compositionally biased region" description="Basic and acidic residues" evidence="1">
    <location>
        <begin position="64"/>
        <end position="84"/>
    </location>
</feature>
<name>A0A1R2CQV5_9CILI</name>
<feature type="compositionally biased region" description="Basic residues" evidence="1">
    <location>
        <begin position="609"/>
        <end position="618"/>
    </location>
</feature>
<proteinExistence type="predicted"/>
<feature type="compositionally biased region" description="Low complexity" evidence="1">
    <location>
        <begin position="621"/>
        <end position="633"/>
    </location>
</feature>
<dbReference type="OrthoDB" id="308392at2759"/>